<evidence type="ECO:0000256" key="1">
    <source>
        <dbReference type="ARBA" id="ARBA00022737"/>
    </source>
</evidence>
<dbReference type="RefSeq" id="XP_009518488.1">
    <property type="nucleotide sequence ID" value="XM_009520193.1"/>
</dbReference>
<dbReference type="Gene3D" id="1.25.40.20">
    <property type="entry name" value="Ankyrin repeat-containing domain"/>
    <property type="match status" value="3"/>
</dbReference>
<keyword evidence="5" id="KW-1185">Reference proteome</keyword>
<gene>
    <name evidence="4" type="ORF">PHYSODRAFT_324431</name>
</gene>
<dbReference type="Pfam" id="PF13637">
    <property type="entry name" value="Ank_4"/>
    <property type="match status" value="1"/>
</dbReference>
<organism evidence="4 5">
    <name type="scientific">Phytophthora sojae (strain P6497)</name>
    <name type="common">Soybean stem and root rot agent</name>
    <name type="synonym">Phytophthora megasperma f. sp. glycines</name>
    <dbReference type="NCBI Taxonomy" id="1094619"/>
    <lineage>
        <taxon>Eukaryota</taxon>
        <taxon>Sar</taxon>
        <taxon>Stramenopiles</taxon>
        <taxon>Oomycota</taxon>
        <taxon>Peronosporomycetes</taxon>
        <taxon>Peronosporales</taxon>
        <taxon>Peronosporaceae</taxon>
        <taxon>Phytophthora</taxon>
    </lineage>
</organism>
<dbReference type="EMBL" id="JH159152">
    <property type="protein sequence ID" value="EGZ23200.1"/>
    <property type="molecule type" value="Genomic_DNA"/>
</dbReference>
<feature type="repeat" description="ANK" evidence="3">
    <location>
        <begin position="78"/>
        <end position="110"/>
    </location>
</feature>
<accession>G4YWL9</accession>
<dbReference type="InterPro" id="IPR002110">
    <property type="entry name" value="Ankyrin_rpt"/>
</dbReference>
<dbReference type="GeneID" id="20645124"/>
<dbReference type="KEGG" id="psoj:PHYSODRAFT_324431"/>
<feature type="repeat" description="ANK" evidence="3">
    <location>
        <begin position="177"/>
        <end position="209"/>
    </location>
</feature>
<dbReference type="PANTHER" id="PTHR24126:SF14">
    <property type="entry name" value="ANK_REP_REGION DOMAIN-CONTAINING PROTEIN"/>
    <property type="match status" value="1"/>
</dbReference>
<evidence type="ECO:0000313" key="4">
    <source>
        <dbReference type="EMBL" id="EGZ23200.1"/>
    </source>
</evidence>
<proteinExistence type="predicted"/>
<sequence length="579" mass="63377">MEAKTASTELPSTPSMADVHAAWLAAGANGDVGAMRELWNQFPKWLDFNRQVGHAKSDSLSQRQARFCSWGDFHLRTIGASALHTASWGGNLGIIEFLLESGQDPNAADDSGMTAIMVAILRLNLMTMRCVYRDGEAVRRNTVVDCRQEQDEQVQRVLGVITLLLRFGAEVGARSQDGKTALHCSTSDDAYDVTKFLLDAGADIDALDENGKTPLHYCVQEGGLLVTDLLLSRGASIDVEDKDGTSPLALVLQRGNVNVLQLFLNHHHCVVTAKRQDFSRAVLLEAVANRAEEAARYVVENDYTSVAVCNTRGETPMHLAIKQQNLSLMELLNDLDPAGDNLSAATVESETTAHYAARYGSDREVEMLLRCLTSTFGDLQELGTENPLNDVNSKGVTPLYIAGTTPYSYKSVRFQDELDSNKAVGKSIRNAKVQLLMEHGAPLFPASFLVGELTPAACQSASRLVLPLQVQQCLRDWVVEMRSRIDEPEDEEAVHAADEDDLVEAVAELCMQWMASVACVGSWASLLPIVICAGYAHDVVPLLVELPLQRWALPALLRQLEKFEVIEGHFLKPGSCTQV</sequence>
<dbReference type="SUPFAM" id="SSF48403">
    <property type="entry name" value="Ankyrin repeat"/>
    <property type="match status" value="1"/>
</dbReference>
<protein>
    <submittedName>
        <fullName evidence="4">Uncharacterized protein</fullName>
    </submittedName>
</protein>
<dbReference type="PANTHER" id="PTHR24126">
    <property type="entry name" value="ANKYRIN REPEAT, PH AND SEC7 DOMAIN CONTAINING PROTEIN SECG-RELATED"/>
    <property type="match status" value="1"/>
</dbReference>
<dbReference type="PROSITE" id="PS50088">
    <property type="entry name" value="ANK_REPEAT"/>
    <property type="match status" value="4"/>
</dbReference>
<dbReference type="AlphaFoldDB" id="G4YWL9"/>
<keyword evidence="1" id="KW-0677">Repeat</keyword>
<dbReference type="Proteomes" id="UP000002640">
    <property type="component" value="Unassembled WGS sequence"/>
</dbReference>
<dbReference type="SMR" id="G4YWL9"/>
<reference evidence="4 5" key="1">
    <citation type="journal article" date="2006" name="Science">
        <title>Phytophthora genome sequences uncover evolutionary origins and mechanisms of pathogenesis.</title>
        <authorList>
            <person name="Tyler B.M."/>
            <person name="Tripathy S."/>
            <person name="Zhang X."/>
            <person name="Dehal P."/>
            <person name="Jiang R.H."/>
            <person name="Aerts A."/>
            <person name="Arredondo F.D."/>
            <person name="Baxter L."/>
            <person name="Bensasson D."/>
            <person name="Beynon J.L."/>
            <person name="Chapman J."/>
            <person name="Damasceno C.M."/>
            <person name="Dorrance A.E."/>
            <person name="Dou D."/>
            <person name="Dickerman A.W."/>
            <person name="Dubchak I.L."/>
            <person name="Garbelotto M."/>
            <person name="Gijzen M."/>
            <person name="Gordon S.G."/>
            <person name="Govers F."/>
            <person name="Grunwald N.J."/>
            <person name="Huang W."/>
            <person name="Ivors K.L."/>
            <person name="Jones R.W."/>
            <person name="Kamoun S."/>
            <person name="Krampis K."/>
            <person name="Lamour K.H."/>
            <person name="Lee M.K."/>
            <person name="McDonald W.H."/>
            <person name="Medina M."/>
            <person name="Meijer H.J."/>
            <person name="Nordberg E.K."/>
            <person name="Maclean D.J."/>
            <person name="Ospina-Giraldo M.D."/>
            <person name="Morris P.F."/>
            <person name="Phuntumart V."/>
            <person name="Putnam N.H."/>
            <person name="Rash S."/>
            <person name="Rose J.K."/>
            <person name="Sakihama Y."/>
            <person name="Salamov A.A."/>
            <person name="Savidor A."/>
            <person name="Scheuring C.F."/>
            <person name="Smith B.M."/>
            <person name="Sobral B.W."/>
            <person name="Terry A."/>
            <person name="Torto-Alalibo T.A."/>
            <person name="Win J."/>
            <person name="Xu Z."/>
            <person name="Zhang H."/>
            <person name="Grigoriev I.V."/>
            <person name="Rokhsar D.S."/>
            <person name="Boore J.L."/>
        </authorList>
    </citation>
    <scope>NUCLEOTIDE SEQUENCE [LARGE SCALE GENOMIC DNA]</scope>
    <source>
        <strain evidence="4 5">P6497</strain>
    </source>
</reference>
<dbReference type="InParanoid" id="G4YWL9"/>
<dbReference type="SMART" id="SM00248">
    <property type="entry name" value="ANK"/>
    <property type="match status" value="7"/>
</dbReference>
<keyword evidence="2 3" id="KW-0040">ANK repeat</keyword>
<dbReference type="Pfam" id="PF12796">
    <property type="entry name" value="Ank_2"/>
    <property type="match status" value="1"/>
</dbReference>
<dbReference type="PROSITE" id="PS50297">
    <property type="entry name" value="ANK_REP_REGION"/>
    <property type="match status" value="4"/>
</dbReference>
<feature type="repeat" description="ANK" evidence="3">
    <location>
        <begin position="312"/>
        <end position="332"/>
    </location>
</feature>
<name>G4YWL9_PHYSP</name>
<evidence type="ECO:0000256" key="2">
    <source>
        <dbReference type="ARBA" id="ARBA00023043"/>
    </source>
</evidence>
<evidence type="ECO:0000313" key="5">
    <source>
        <dbReference type="Proteomes" id="UP000002640"/>
    </source>
</evidence>
<feature type="repeat" description="ANK" evidence="3">
    <location>
        <begin position="210"/>
        <end position="242"/>
    </location>
</feature>
<dbReference type="OMA" id="ATMEDVH"/>
<evidence type="ECO:0000256" key="3">
    <source>
        <dbReference type="PROSITE-ProRule" id="PRU00023"/>
    </source>
</evidence>
<dbReference type="InterPro" id="IPR036770">
    <property type="entry name" value="Ankyrin_rpt-contain_sf"/>
</dbReference>